<evidence type="ECO:0000313" key="2">
    <source>
        <dbReference type="EMBL" id="SUH95472.1"/>
    </source>
</evidence>
<dbReference type="AlphaFoldDB" id="A0A379XII5"/>
<dbReference type="EMBL" id="UGWZ01000002">
    <property type="protein sequence ID" value="SUH95472.1"/>
    <property type="molecule type" value="Genomic_DNA"/>
</dbReference>
<evidence type="ECO:0000313" key="1">
    <source>
        <dbReference type="EMBL" id="EDH0572826.1"/>
    </source>
</evidence>
<organism evidence="2 3">
    <name type="scientific">Salmonella enterica subsp. arizonae</name>
    <dbReference type="NCBI Taxonomy" id="59203"/>
    <lineage>
        <taxon>Bacteria</taxon>
        <taxon>Pseudomonadati</taxon>
        <taxon>Pseudomonadota</taxon>
        <taxon>Gammaproteobacteria</taxon>
        <taxon>Enterobacterales</taxon>
        <taxon>Enterobacteriaceae</taxon>
        <taxon>Salmonella</taxon>
    </lineage>
</organism>
<gene>
    <name evidence="1" type="ORF">AHX45_22825</name>
    <name evidence="2" type="ORF">NCTC7295_05693</name>
</gene>
<sequence length="88" mass="10426">MNNKHAIPTIYDPEISYSEKCKIMLSLCQSMAKHKGMTLDEMREFIIKKLNVDIKKLDTNPVGMLLLYEYLYSQRPATCRNEEKKRFH</sequence>
<reference evidence="1" key="2">
    <citation type="submission" date="2018-07" db="EMBL/GenBank/DDBJ databases">
        <authorList>
            <consortium name="GenomeTrakr network: Whole genome sequencing for foodborne pathogen traceback"/>
        </authorList>
    </citation>
    <scope>NUCLEOTIDE SEQUENCE</scope>
    <source>
        <strain evidence="1">FDA00001204</strain>
    </source>
</reference>
<protein>
    <submittedName>
        <fullName evidence="2">Uncharacterized protein</fullName>
    </submittedName>
</protein>
<name>A0A379XII5_SALER</name>
<dbReference type="EMBL" id="AAMGFJ010000068">
    <property type="protein sequence ID" value="EDH0572826.1"/>
    <property type="molecule type" value="Genomic_DNA"/>
</dbReference>
<dbReference type="Proteomes" id="UP000254124">
    <property type="component" value="Unassembled WGS sequence"/>
</dbReference>
<evidence type="ECO:0000313" key="3">
    <source>
        <dbReference type="Proteomes" id="UP000254124"/>
    </source>
</evidence>
<reference evidence="2 3" key="1">
    <citation type="submission" date="2018-06" db="EMBL/GenBank/DDBJ databases">
        <authorList>
            <consortium name="Pathogen Informatics"/>
            <person name="Doyle S."/>
        </authorList>
    </citation>
    <scope>NUCLEOTIDE SEQUENCE [LARGE SCALE GENOMIC DNA]</scope>
    <source>
        <strain evidence="2 3">NCTC7295</strain>
    </source>
</reference>
<proteinExistence type="predicted"/>
<accession>A0A379XII5</accession>